<evidence type="ECO:0000313" key="2">
    <source>
        <dbReference type="Proteomes" id="UP000198861"/>
    </source>
</evidence>
<proteinExistence type="predicted"/>
<comment type="caution">
    <text evidence="1">The sequence shown here is derived from an EMBL/GenBank/DDBJ whole genome shotgun (WGS) entry which is preliminary data.</text>
</comment>
<keyword evidence="2" id="KW-1185">Reference proteome</keyword>
<name>A0A1I0Y3D3_9GAMM</name>
<dbReference type="Proteomes" id="UP000198861">
    <property type="component" value="Unassembled WGS sequence"/>
</dbReference>
<protein>
    <recommendedName>
        <fullName evidence="3">RiboL-PSP-HEPN domain-containing protein</fullName>
    </recommendedName>
</protein>
<reference evidence="1 2" key="1">
    <citation type="submission" date="2016-10" db="EMBL/GenBank/DDBJ databases">
        <authorList>
            <person name="Varghese N."/>
            <person name="Submissions S."/>
        </authorList>
    </citation>
    <scope>NUCLEOTIDE SEQUENCE [LARGE SCALE GENOMIC DNA]</scope>
    <source>
        <strain evidence="1 2">DSM 282</strain>
    </source>
</reference>
<evidence type="ECO:0000313" key="1">
    <source>
        <dbReference type="EMBL" id="SFB07674.1"/>
    </source>
</evidence>
<gene>
    <name evidence="1" type="ORF">SAMN04244571_01342</name>
</gene>
<organism evidence="1 2">
    <name type="scientific">Azotobacter beijerinckii</name>
    <dbReference type="NCBI Taxonomy" id="170623"/>
    <lineage>
        <taxon>Bacteria</taxon>
        <taxon>Pseudomonadati</taxon>
        <taxon>Pseudomonadota</taxon>
        <taxon>Gammaproteobacteria</taxon>
        <taxon>Pseudomonadales</taxon>
        <taxon>Pseudomonadaceae</taxon>
        <taxon>Azotobacter</taxon>
    </lineage>
</organism>
<dbReference type="EMBL" id="FOKJ01000015">
    <property type="protein sequence ID" value="SFB07674.1"/>
    <property type="molecule type" value="Genomic_DNA"/>
</dbReference>
<sequence>MDDAFDNYLALSEVLLEDLNALLDTELGSQASQRNFIRASVAMIEGYTHCIREMCLVGLQCDAPALTAREVATLKSERGLDTNDRYKLTVRAAYKMFDLSPLPDFSGKHWTSAQEVLNKRHQLMHPKVPSDLNIPNSSWPAIKDDVVWLMNQLFEFFKLLQKKHDG</sequence>
<accession>A0A1I0Y3D3</accession>
<evidence type="ECO:0008006" key="3">
    <source>
        <dbReference type="Google" id="ProtNLM"/>
    </source>
</evidence>